<gene>
    <name evidence="3" type="ORF">ACHAWO_012372</name>
</gene>
<dbReference type="AlphaFoldDB" id="A0ABD3NVG6"/>
<keyword evidence="2" id="KW-0732">Signal</keyword>
<organism evidence="3 4">
    <name type="scientific">Cyclotella atomus</name>
    <dbReference type="NCBI Taxonomy" id="382360"/>
    <lineage>
        <taxon>Eukaryota</taxon>
        <taxon>Sar</taxon>
        <taxon>Stramenopiles</taxon>
        <taxon>Ochrophyta</taxon>
        <taxon>Bacillariophyta</taxon>
        <taxon>Coscinodiscophyceae</taxon>
        <taxon>Thalassiosirophycidae</taxon>
        <taxon>Stephanodiscales</taxon>
        <taxon>Stephanodiscaceae</taxon>
        <taxon>Cyclotella</taxon>
    </lineage>
</organism>
<dbReference type="Proteomes" id="UP001530400">
    <property type="component" value="Unassembled WGS sequence"/>
</dbReference>
<evidence type="ECO:0000313" key="4">
    <source>
        <dbReference type="Proteomes" id="UP001530400"/>
    </source>
</evidence>
<evidence type="ECO:0000256" key="2">
    <source>
        <dbReference type="SAM" id="SignalP"/>
    </source>
</evidence>
<protein>
    <submittedName>
        <fullName evidence="3">Uncharacterized protein</fullName>
    </submittedName>
</protein>
<feature type="signal peptide" evidence="2">
    <location>
        <begin position="1"/>
        <end position="23"/>
    </location>
</feature>
<proteinExistence type="predicted"/>
<feature type="compositionally biased region" description="Polar residues" evidence="1">
    <location>
        <begin position="65"/>
        <end position="82"/>
    </location>
</feature>
<sequence length="285" mass="31292">MKWSIYVLSGCWIALSWNNSVTAFAPLHNTKAPLQYKANNECRSRLPKPLTISFANSESDEEPGTTESEAGISTQQSSQLPSDQDKSTLQRFLSPKIDDPGLPLTDVLLAQIVAPSLQTFWISAVHAPSPSWLRPLGSYFGEAPELAPRGSLLAPVLIHGAGLAVCWLAGALAAKSYEEESFTLKEVRPGAGIWDRVRSYDTVVSRLIQAGAFATGILIVSTQLDLLLEFKRYVQYGESEETDLRILVATVELINDVVFEALVLGSWRVIHAGFMSNTGNRSKRW</sequence>
<dbReference type="EMBL" id="JALLPJ020000934">
    <property type="protein sequence ID" value="KAL3779408.1"/>
    <property type="molecule type" value="Genomic_DNA"/>
</dbReference>
<keyword evidence="4" id="KW-1185">Reference proteome</keyword>
<accession>A0ABD3NVG6</accession>
<evidence type="ECO:0000256" key="1">
    <source>
        <dbReference type="SAM" id="MobiDB-lite"/>
    </source>
</evidence>
<reference evidence="3 4" key="1">
    <citation type="submission" date="2024-10" db="EMBL/GenBank/DDBJ databases">
        <title>Updated reference genomes for cyclostephanoid diatoms.</title>
        <authorList>
            <person name="Roberts W.R."/>
            <person name="Alverson A.J."/>
        </authorList>
    </citation>
    <scope>NUCLEOTIDE SEQUENCE [LARGE SCALE GENOMIC DNA]</scope>
    <source>
        <strain evidence="3 4">AJA010-31</strain>
    </source>
</reference>
<name>A0ABD3NVG6_9STRA</name>
<evidence type="ECO:0000313" key="3">
    <source>
        <dbReference type="EMBL" id="KAL3779408.1"/>
    </source>
</evidence>
<feature type="region of interest" description="Disordered" evidence="1">
    <location>
        <begin position="55"/>
        <end position="85"/>
    </location>
</feature>
<feature type="chain" id="PRO_5044808183" evidence="2">
    <location>
        <begin position="24"/>
        <end position="285"/>
    </location>
</feature>
<comment type="caution">
    <text evidence="3">The sequence shown here is derived from an EMBL/GenBank/DDBJ whole genome shotgun (WGS) entry which is preliminary data.</text>
</comment>